<dbReference type="EMBL" id="BTSY01000003">
    <property type="protein sequence ID" value="GMT18274.1"/>
    <property type="molecule type" value="Genomic_DNA"/>
</dbReference>
<protein>
    <submittedName>
        <fullName evidence="2">Uncharacterized protein</fullName>
    </submittedName>
</protein>
<feature type="non-terminal residue" evidence="2">
    <location>
        <position position="1"/>
    </location>
</feature>
<reference evidence="2" key="1">
    <citation type="submission" date="2023-10" db="EMBL/GenBank/DDBJ databases">
        <title>Genome assembly of Pristionchus species.</title>
        <authorList>
            <person name="Yoshida K."/>
            <person name="Sommer R.J."/>
        </authorList>
    </citation>
    <scope>NUCLEOTIDE SEQUENCE</scope>
    <source>
        <strain evidence="2">RS5133</strain>
    </source>
</reference>
<gene>
    <name evidence="2" type="ORF">PFISCL1PPCAC_9571</name>
</gene>
<sequence>RIQVPAEQSHRLAPPPGFPFPAQLAPGTMNQSTWVRIPMDRLMNPMAQMGASMAPIDAAPALVVPVQYTHPSVQGEEEEEELEEVSCEEGDFSEEAKEESDAQQ</sequence>
<comment type="caution">
    <text evidence="2">The sequence shown here is derived from an EMBL/GenBank/DDBJ whole genome shotgun (WGS) entry which is preliminary data.</text>
</comment>
<dbReference type="AlphaFoldDB" id="A0AAV5VFT8"/>
<evidence type="ECO:0000313" key="2">
    <source>
        <dbReference type="EMBL" id="GMT18274.1"/>
    </source>
</evidence>
<name>A0AAV5VFT8_9BILA</name>
<feature type="region of interest" description="Disordered" evidence="1">
    <location>
        <begin position="1"/>
        <end position="25"/>
    </location>
</feature>
<dbReference type="Proteomes" id="UP001432322">
    <property type="component" value="Unassembled WGS sequence"/>
</dbReference>
<feature type="non-terminal residue" evidence="2">
    <location>
        <position position="104"/>
    </location>
</feature>
<proteinExistence type="predicted"/>
<feature type="compositionally biased region" description="Acidic residues" evidence="1">
    <location>
        <begin position="75"/>
        <end position="98"/>
    </location>
</feature>
<organism evidence="2 3">
    <name type="scientific">Pristionchus fissidentatus</name>
    <dbReference type="NCBI Taxonomy" id="1538716"/>
    <lineage>
        <taxon>Eukaryota</taxon>
        <taxon>Metazoa</taxon>
        <taxon>Ecdysozoa</taxon>
        <taxon>Nematoda</taxon>
        <taxon>Chromadorea</taxon>
        <taxon>Rhabditida</taxon>
        <taxon>Rhabditina</taxon>
        <taxon>Diplogasteromorpha</taxon>
        <taxon>Diplogasteroidea</taxon>
        <taxon>Neodiplogasteridae</taxon>
        <taxon>Pristionchus</taxon>
    </lineage>
</organism>
<evidence type="ECO:0000256" key="1">
    <source>
        <dbReference type="SAM" id="MobiDB-lite"/>
    </source>
</evidence>
<feature type="region of interest" description="Disordered" evidence="1">
    <location>
        <begin position="71"/>
        <end position="104"/>
    </location>
</feature>
<keyword evidence="3" id="KW-1185">Reference proteome</keyword>
<evidence type="ECO:0000313" key="3">
    <source>
        <dbReference type="Proteomes" id="UP001432322"/>
    </source>
</evidence>
<accession>A0AAV5VFT8</accession>